<dbReference type="InterPro" id="IPR013083">
    <property type="entry name" value="Znf_RING/FYVE/PHD"/>
</dbReference>
<dbReference type="InterPro" id="IPR038718">
    <property type="entry name" value="SNF2-like_sf"/>
</dbReference>
<dbReference type="SUPFAM" id="SSF52540">
    <property type="entry name" value="P-loop containing nucleoside triphosphate hydrolases"/>
    <property type="match status" value="1"/>
</dbReference>
<dbReference type="Proteomes" id="UP000604825">
    <property type="component" value="Unassembled WGS sequence"/>
</dbReference>
<dbReference type="Pfam" id="PF00628">
    <property type="entry name" value="PHD"/>
    <property type="match status" value="1"/>
</dbReference>
<dbReference type="PANTHER" id="PTHR45865">
    <property type="entry name" value="E3 UBIQUITIN-PROTEIN LIGASE SHPRH FAMILY MEMBER"/>
    <property type="match status" value="1"/>
</dbReference>
<evidence type="ECO:0000256" key="2">
    <source>
        <dbReference type="ARBA" id="ARBA00022771"/>
    </source>
</evidence>
<dbReference type="InterPro" id="IPR011011">
    <property type="entry name" value="Znf_FYVE_PHD"/>
</dbReference>
<dbReference type="GO" id="GO:0005524">
    <property type="term" value="F:ATP binding"/>
    <property type="evidence" value="ECO:0007669"/>
    <property type="project" value="InterPro"/>
</dbReference>
<dbReference type="SUPFAM" id="SSF57903">
    <property type="entry name" value="FYVE/PHD zinc finger"/>
    <property type="match status" value="1"/>
</dbReference>
<dbReference type="AlphaFoldDB" id="A0A811N4M3"/>
<dbReference type="OrthoDB" id="423559at2759"/>
<evidence type="ECO:0000256" key="4">
    <source>
        <dbReference type="SAM" id="MobiDB-lite"/>
    </source>
</evidence>
<evidence type="ECO:0000313" key="7">
    <source>
        <dbReference type="Proteomes" id="UP000604825"/>
    </source>
</evidence>
<dbReference type="Pfam" id="PF00176">
    <property type="entry name" value="SNF2-rel_dom"/>
    <property type="match status" value="1"/>
</dbReference>
<keyword evidence="7" id="KW-1185">Reference proteome</keyword>
<evidence type="ECO:0000313" key="6">
    <source>
        <dbReference type="EMBL" id="CAD6216669.1"/>
    </source>
</evidence>
<reference evidence="6" key="1">
    <citation type="submission" date="2020-10" db="EMBL/GenBank/DDBJ databases">
        <authorList>
            <person name="Han B."/>
            <person name="Lu T."/>
            <person name="Zhao Q."/>
            <person name="Huang X."/>
            <person name="Zhao Y."/>
        </authorList>
    </citation>
    <scope>NUCLEOTIDE SEQUENCE</scope>
</reference>
<dbReference type="InterPro" id="IPR052583">
    <property type="entry name" value="ATP-helicase/E3_Ub-Ligase"/>
</dbReference>
<dbReference type="InterPro" id="IPR019787">
    <property type="entry name" value="Znf_PHD-finger"/>
</dbReference>
<dbReference type="GO" id="GO:0008270">
    <property type="term" value="F:zinc ion binding"/>
    <property type="evidence" value="ECO:0007669"/>
    <property type="project" value="UniProtKB-KW"/>
</dbReference>
<dbReference type="SMART" id="SM00249">
    <property type="entry name" value="PHD"/>
    <property type="match status" value="1"/>
</dbReference>
<dbReference type="EMBL" id="CAJGYO010000003">
    <property type="protein sequence ID" value="CAD6216669.1"/>
    <property type="molecule type" value="Genomic_DNA"/>
</dbReference>
<feature type="domain" description="Zinc finger PHD-type" evidence="5">
    <location>
        <begin position="366"/>
        <end position="450"/>
    </location>
</feature>
<organism evidence="6 7">
    <name type="scientific">Miscanthus lutarioriparius</name>
    <dbReference type="NCBI Taxonomy" id="422564"/>
    <lineage>
        <taxon>Eukaryota</taxon>
        <taxon>Viridiplantae</taxon>
        <taxon>Streptophyta</taxon>
        <taxon>Embryophyta</taxon>
        <taxon>Tracheophyta</taxon>
        <taxon>Spermatophyta</taxon>
        <taxon>Magnoliopsida</taxon>
        <taxon>Liliopsida</taxon>
        <taxon>Poales</taxon>
        <taxon>Poaceae</taxon>
        <taxon>PACMAD clade</taxon>
        <taxon>Panicoideae</taxon>
        <taxon>Andropogonodae</taxon>
        <taxon>Andropogoneae</taxon>
        <taxon>Saccharinae</taxon>
        <taxon>Miscanthus</taxon>
    </lineage>
</organism>
<sequence length="560" mass="62598">MGRKKSRPVRAAGAASAAAEADPYAPSPSGSTKRGTKGDARRDVCVEVDRSTWGHADVDHRDIAEVVLRDVSVSGDGDGEGALEEAFGASTFSLRLRVRDAPEEGFRMGQWPVMPSDCVLLEYVVHESREGKHAEYVVSGCFDGPDEGVSGLAHLVSLRFITLRVQWFRAFQDMGEARVESFRIRVEVMEQAFSACESLLEVARHPWRKSLMNMMAWLRPEVTTSAAIYGLDDLGVPMDDGGNADLTPKNDSQFDLAAFYEAVKPSINAEQLEEDLPDLVPQLRPYQLRAAHWMVQREKGNIPHQEYANPAPYCVPIDFIHKNSRMFYNPFNGNISLQPEPSPPYVSGGILAEMDQIKRQKVERVECICGAASESSAYTGLWVQCDICDAWQHADCVGYSPKKDILFDDTAEVVASTNKKSTMKSGIRRKKKPRCSVVETEDKYICALCLELTEATQTNILSHATLIVCPAPILAQWHSEITRHTRPGSLKVCIYEGARNLDLATIQKNEMTEISTADVVLTTYDVLKEDLSHDFDRHDGDRRFLRFQKRQVMFSFHNEG</sequence>
<accession>A0A811N4M3</accession>
<dbReference type="InterPro" id="IPR001965">
    <property type="entry name" value="Znf_PHD"/>
</dbReference>
<evidence type="ECO:0000259" key="5">
    <source>
        <dbReference type="SMART" id="SM00249"/>
    </source>
</evidence>
<feature type="compositionally biased region" description="Low complexity" evidence="4">
    <location>
        <begin position="11"/>
        <end position="29"/>
    </location>
</feature>
<evidence type="ECO:0000256" key="1">
    <source>
        <dbReference type="ARBA" id="ARBA00022723"/>
    </source>
</evidence>
<proteinExistence type="predicted"/>
<keyword evidence="3" id="KW-0862">Zinc</keyword>
<dbReference type="PANTHER" id="PTHR45865:SF1">
    <property type="entry name" value="E3 UBIQUITIN-PROTEIN LIGASE SHPRH"/>
    <property type="match status" value="1"/>
</dbReference>
<dbReference type="InterPro" id="IPR000330">
    <property type="entry name" value="SNF2_N"/>
</dbReference>
<evidence type="ECO:0000256" key="3">
    <source>
        <dbReference type="ARBA" id="ARBA00022833"/>
    </source>
</evidence>
<dbReference type="Gene3D" id="3.40.50.10810">
    <property type="entry name" value="Tandem AAA-ATPase domain"/>
    <property type="match status" value="1"/>
</dbReference>
<dbReference type="CDD" id="cd15517">
    <property type="entry name" value="PHD_TCF19_like"/>
    <property type="match status" value="1"/>
</dbReference>
<name>A0A811N4M3_9POAL</name>
<feature type="region of interest" description="Disordered" evidence="4">
    <location>
        <begin position="1"/>
        <end position="41"/>
    </location>
</feature>
<keyword evidence="2" id="KW-0863">Zinc-finger</keyword>
<comment type="caution">
    <text evidence="6">The sequence shown here is derived from an EMBL/GenBank/DDBJ whole genome shotgun (WGS) entry which is preliminary data.</text>
</comment>
<dbReference type="InterPro" id="IPR027417">
    <property type="entry name" value="P-loop_NTPase"/>
</dbReference>
<keyword evidence="1" id="KW-0479">Metal-binding</keyword>
<dbReference type="Gene3D" id="3.30.40.10">
    <property type="entry name" value="Zinc/RING finger domain, C3HC4 (zinc finger)"/>
    <property type="match status" value="1"/>
</dbReference>
<protein>
    <recommendedName>
        <fullName evidence="5">Zinc finger PHD-type domain-containing protein</fullName>
    </recommendedName>
</protein>
<gene>
    <name evidence="6" type="ORF">NCGR_LOCUS10848</name>
</gene>